<name>A0A7J7JZJ9_BUGNE</name>
<keyword evidence="2" id="KW-1185">Reference proteome</keyword>
<dbReference type="InterPro" id="IPR032675">
    <property type="entry name" value="LRR_dom_sf"/>
</dbReference>
<dbReference type="AlphaFoldDB" id="A0A7J7JZJ9"/>
<comment type="caution">
    <text evidence="1">The sequence shown here is derived from an EMBL/GenBank/DDBJ whole genome shotgun (WGS) entry which is preliminary data.</text>
</comment>
<evidence type="ECO:0000313" key="1">
    <source>
        <dbReference type="EMBL" id="KAF6031830.1"/>
    </source>
</evidence>
<organism evidence="1 2">
    <name type="scientific">Bugula neritina</name>
    <name type="common">Brown bryozoan</name>
    <name type="synonym">Sertularia neritina</name>
    <dbReference type="NCBI Taxonomy" id="10212"/>
    <lineage>
        <taxon>Eukaryota</taxon>
        <taxon>Metazoa</taxon>
        <taxon>Spiralia</taxon>
        <taxon>Lophotrochozoa</taxon>
        <taxon>Bryozoa</taxon>
        <taxon>Gymnolaemata</taxon>
        <taxon>Cheilostomatida</taxon>
        <taxon>Flustrina</taxon>
        <taxon>Buguloidea</taxon>
        <taxon>Bugulidae</taxon>
        <taxon>Bugula</taxon>
    </lineage>
</organism>
<dbReference type="EMBL" id="VXIV02001558">
    <property type="protein sequence ID" value="KAF6031830.1"/>
    <property type="molecule type" value="Genomic_DNA"/>
</dbReference>
<dbReference type="Proteomes" id="UP000593567">
    <property type="component" value="Unassembled WGS sequence"/>
</dbReference>
<reference evidence="1" key="1">
    <citation type="submission" date="2020-06" db="EMBL/GenBank/DDBJ databases">
        <title>Draft genome of Bugula neritina, a colonial animal packing powerful symbionts and potential medicines.</title>
        <authorList>
            <person name="Rayko M."/>
        </authorList>
    </citation>
    <scope>NUCLEOTIDE SEQUENCE [LARGE SCALE GENOMIC DNA]</scope>
    <source>
        <strain evidence="1">Kwan_BN1</strain>
    </source>
</reference>
<proteinExistence type="predicted"/>
<dbReference type="Gene3D" id="3.80.10.10">
    <property type="entry name" value="Ribonuclease Inhibitor"/>
    <property type="match status" value="1"/>
</dbReference>
<dbReference type="SUPFAM" id="SSF52047">
    <property type="entry name" value="RNI-like"/>
    <property type="match status" value="1"/>
</dbReference>
<gene>
    <name evidence="1" type="ORF">EB796_009835</name>
</gene>
<evidence type="ECO:0000313" key="2">
    <source>
        <dbReference type="Proteomes" id="UP000593567"/>
    </source>
</evidence>
<accession>A0A7J7JZJ9</accession>
<protein>
    <submittedName>
        <fullName evidence="1">Uncharacterized protein</fullName>
    </submittedName>
</protein>
<sequence>MIGIGHPFVGNFTQEISAVAQFRGITKLDLSFSSLSDTTSTNTFAEYIKRDQALRSLNLNCCRLLNGESTAYLLRSIGDSTITELVVDFNKLTGQVVEDAFIYMLTNNRLFQTISASLCGFTENFIKTRLLIALGELPSLNQLYISENRIGDMVELKDLIIKLLTTRPMLHRLDISSNYLSGRFLRDLAESLVRKRGRTLLFNGLNISFNMSQNETSDTKDFIKDTFTSLSEYLNCMILYEDYGVEHAAQM</sequence>